<evidence type="ECO:0000256" key="3">
    <source>
        <dbReference type="ARBA" id="ARBA00023295"/>
    </source>
</evidence>
<sequence length="717" mass="83728">MKVYKISDNILKYRFGVPFPTDVVVKAGKEIEKSSVDYFQIKEKEELKLIYKMDTKDIVFGLGENQRGLNKRGGEYISFCSDDPNHTPEKRSLYGAHNFLLVDGVENFGVFIDHPGKVVFDIGFSHKDYLEITIEDKNFDLYIIDGSSSREIVSSFLNIIGEGYVPPKWAFGYQQSRWSYPDAKEVEKIADRFIENNIPCDAIYLDIDYMEDYKNFTVSEERFPNFKRFVEKMKDKGFRLIPIIDAGVKIEEGYDIYEEGVEKGYFCVDIKGQPFVAAVWPGKVHFPDFLNNESRLWFGKKYGKLIDCGLEGFWNDMNEPAIFYTNRGIEQAIEEAKNAEGKNLNIDSFFGLKDEFRNISNNIEDYKSFYHNIDGKLVNHYDVHNLYGYNMTRSADEGFKEIYPNKRFLLISRSSYIGMHRYSGIWTGDNHSWWEHILLNIKMMPSLNMCGFLYSGADTGGFSGDINGELAIRWTQFSIFTPLFRNHSAKGTRHQEPFAFDEESNLNMKEAIKLRYGLIPYIYSEYMKAIINKDIYFAPISFEYNDEYSRRVEDQLLVGDSLMISPIYEENSRGRYIWLPEDMLLWKAKDYSERKYEVIEKGHRYLNIDIDEIPIFIKKNRVLVLGKHANTVDNIDNQELVVIAFVEDKASYTYYDDDGKSLDYRDGIYSKLIIEIEKRENDYNINVKSHGNKEIKRLKLEIVDREGKVTKKTVNIQ</sequence>
<evidence type="ECO:0000313" key="9">
    <source>
        <dbReference type="EMBL" id="MCR2044457.1"/>
    </source>
</evidence>
<dbReference type="InterPro" id="IPR048395">
    <property type="entry name" value="Glyco_hydro_31_C"/>
</dbReference>
<keyword evidence="10" id="KW-1185">Reference proteome</keyword>
<dbReference type="PANTHER" id="PTHR22762">
    <property type="entry name" value="ALPHA-GLUCOSIDASE"/>
    <property type="match status" value="1"/>
</dbReference>
<feature type="domain" description="Glycosyl hydrolase family 31 C-terminal" evidence="8">
    <location>
        <begin position="538"/>
        <end position="623"/>
    </location>
</feature>
<reference evidence="9" key="1">
    <citation type="submission" date="2022-07" db="EMBL/GenBank/DDBJ databases">
        <title>Enhanced cultured diversity of the mouse gut microbiota enables custom-made synthetic communities.</title>
        <authorList>
            <person name="Afrizal A."/>
        </authorList>
    </citation>
    <scope>NUCLEOTIDE SEQUENCE</scope>
    <source>
        <strain evidence="9">DSM 29482</strain>
    </source>
</reference>
<evidence type="ECO:0000259" key="8">
    <source>
        <dbReference type="Pfam" id="PF21365"/>
    </source>
</evidence>
<dbReference type="InterPro" id="IPR033403">
    <property type="entry name" value="DUF5110"/>
</dbReference>
<dbReference type="PROSITE" id="PS00129">
    <property type="entry name" value="GLYCOSYL_HYDROL_F31_1"/>
    <property type="match status" value="1"/>
</dbReference>
<dbReference type="RefSeq" id="WP_042683405.1">
    <property type="nucleotide sequence ID" value="NZ_CABKTM010000075.1"/>
</dbReference>
<dbReference type="InterPro" id="IPR030458">
    <property type="entry name" value="Glyco_hydro_31_AS"/>
</dbReference>
<evidence type="ECO:0000313" key="10">
    <source>
        <dbReference type="Proteomes" id="UP001142078"/>
    </source>
</evidence>
<dbReference type="InterPro" id="IPR000322">
    <property type="entry name" value="Glyco_hydro_31_TIM"/>
</dbReference>
<dbReference type="InterPro" id="IPR025887">
    <property type="entry name" value="Glyco_hydro_31_N_dom"/>
</dbReference>
<evidence type="ECO:0000256" key="4">
    <source>
        <dbReference type="RuleBase" id="RU361185"/>
    </source>
</evidence>
<dbReference type="EMBL" id="JANJZL010000006">
    <property type="protein sequence ID" value="MCR2044457.1"/>
    <property type="molecule type" value="Genomic_DNA"/>
</dbReference>
<dbReference type="InterPro" id="IPR011013">
    <property type="entry name" value="Gal_mutarotase_sf_dom"/>
</dbReference>
<dbReference type="SUPFAM" id="SSF51445">
    <property type="entry name" value="(Trans)glycosidases"/>
    <property type="match status" value="1"/>
</dbReference>
<organism evidence="9 10">
    <name type="scientific">Anaerosalibacter massiliensis</name>
    <dbReference type="NCBI Taxonomy" id="1347392"/>
    <lineage>
        <taxon>Bacteria</taxon>
        <taxon>Bacillati</taxon>
        <taxon>Bacillota</taxon>
        <taxon>Tissierellia</taxon>
        <taxon>Tissierellales</taxon>
        <taxon>Sporanaerobacteraceae</taxon>
        <taxon>Anaerosalibacter</taxon>
    </lineage>
</organism>
<dbReference type="Gene3D" id="3.20.20.80">
    <property type="entry name" value="Glycosidases"/>
    <property type="match status" value="1"/>
</dbReference>
<evidence type="ECO:0000256" key="1">
    <source>
        <dbReference type="ARBA" id="ARBA00007806"/>
    </source>
</evidence>
<dbReference type="CDD" id="cd14752">
    <property type="entry name" value="GH31_N"/>
    <property type="match status" value="1"/>
</dbReference>
<dbReference type="OrthoDB" id="176168at2"/>
<evidence type="ECO:0000256" key="2">
    <source>
        <dbReference type="ARBA" id="ARBA00022801"/>
    </source>
</evidence>
<dbReference type="Pfam" id="PF01055">
    <property type="entry name" value="Glyco_hydro_31_2nd"/>
    <property type="match status" value="1"/>
</dbReference>
<dbReference type="PANTHER" id="PTHR22762:SF166">
    <property type="entry name" value="ALPHA-GLUCOSIDASE"/>
    <property type="match status" value="1"/>
</dbReference>
<feature type="domain" description="DUF5110" evidence="7">
    <location>
        <begin position="644"/>
        <end position="703"/>
    </location>
</feature>
<comment type="similarity">
    <text evidence="1 4">Belongs to the glycosyl hydrolase 31 family.</text>
</comment>
<dbReference type="Pfam" id="PF21365">
    <property type="entry name" value="Glyco_hydro_31_3rd"/>
    <property type="match status" value="1"/>
</dbReference>
<feature type="domain" description="Glycoside hydrolase family 31 TIM barrel" evidence="5">
    <location>
        <begin position="165"/>
        <end position="524"/>
    </location>
</feature>
<dbReference type="AlphaFoldDB" id="A0A9X2MJS2"/>
<dbReference type="CDD" id="cd06604">
    <property type="entry name" value="GH31_glucosidase_II_MalA"/>
    <property type="match status" value="1"/>
</dbReference>
<dbReference type="SUPFAM" id="SSF74650">
    <property type="entry name" value="Galactose mutarotase-like"/>
    <property type="match status" value="1"/>
</dbReference>
<evidence type="ECO:0000259" key="6">
    <source>
        <dbReference type="Pfam" id="PF13802"/>
    </source>
</evidence>
<evidence type="ECO:0000259" key="5">
    <source>
        <dbReference type="Pfam" id="PF01055"/>
    </source>
</evidence>
<dbReference type="GO" id="GO:0030246">
    <property type="term" value="F:carbohydrate binding"/>
    <property type="evidence" value="ECO:0007669"/>
    <property type="project" value="InterPro"/>
</dbReference>
<dbReference type="InterPro" id="IPR017853">
    <property type="entry name" value="GH"/>
</dbReference>
<dbReference type="Pfam" id="PF13802">
    <property type="entry name" value="Gal_mutarotas_2"/>
    <property type="match status" value="1"/>
</dbReference>
<evidence type="ECO:0000259" key="7">
    <source>
        <dbReference type="Pfam" id="PF17137"/>
    </source>
</evidence>
<dbReference type="Gene3D" id="2.60.40.1760">
    <property type="entry name" value="glycosyl hydrolase (family 31)"/>
    <property type="match status" value="1"/>
</dbReference>
<dbReference type="GO" id="GO:0005975">
    <property type="term" value="P:carbohydrate metabolic process"/>
    <property type="evidence" value="ECO:0007669"/>
    <property type="project" value="InterPro"/>
</dbReference>
<feature type="domain" description="Glycoside hydrolase family 31 N-terminal" evidence="6">
    <location>
        <begin position="43"/>
        <end position="121"/>
    </location>
</feature>
<dbReference type="Pfam" id="PF17137">
    <property type="entry name" value="DUF5110"/>
    <property type="match status" value="1"/>
</dbReference>
<dbReference type="Proteomes" id="UP001142078">
    <property type="component" value="Unassembled WGS sequence"/>
</dbReference>
<gene>
    <name evidence="9" type="ORF">NSA23_10060</name>
</gene>
<comment type="caution">
    <text evidence="9">The sequence shown here is derived from an EMBL/GenBank/DDBJ whole genome shotgun (WGS) entry which is preliminary data.</text>
</comment>
<proteinExistence type="inferred from homology"/>
<dbReference type="GO" id="GO:0004553">
    <property type="term" value="F:hydrolase activity, hydrolyzing O-glycosyl compounds"/>
    <property type="evidence" value="ECO:0007669"/>
    <property type="project" value="InterPro"/>
</dbReference>
<dbReference type="Gene3D" id="2.60.40.4040">
    <property type="match status" value="1"/>
</dbReference>
<protein>
    <submittedName>
        <fullName evidence="9">DUF5110 domain-containing protein</fullName>
    </submittedName>
</protein>
<keyword evidence="3 4" id="KW-0326">Glycosidase</keyword>
<keyword evidence="2 4" id="KW-0378">Hydrolase</keyword>
<dbReference type="SUPFAM" id="SSF51011">
    <property type="entry name" value="Glycosyl hydrolase domain"/>
    <property type="match status" value="1"/>
</dbReference>
<accession>A0A9X2MJS2</accession>
<name>A0A9X2MJS2_9FIRM</name>